<dbReference type="PANTHER" id="PTHR47829">
    <property type="entry name" value="HYDROLASE, PUTATIVE (AFU_ORTHOLOGUE AFUA_1G12880)-RELATED"/>
    <property type="match status" value="1"/>
</dbReference>
<reference evidence="1 2" key="1">
    <citation type="submission" date="2014-03" db="EMBL/GenBank/DDBJ databases">
        <title>Bradyrhizobium valentinum sp. nov., isolated from effective nodules of Lupinus mariae-josephae, a lupine endemic of basic-lime soils in Eastern Spain.</title>
        <authorList>
            <person name="Duran D."/>
            <person name="Rey L."/>
            <person name="Navarro A."/>
            <person name="Busquets A."/>
            <person name="Imperial J."/>
            <person name="Ruiz-Argueso T."/>
        </authorList>
    </citation>
    <scope>NUCLEOTIDE SEQUENCE [LARGE SCALE GENOMIC DNA]</scope>
    <source>
        <strain evidence="1 2">Ro19</strain>
    </source>
</reference>
<dbReference type="InterPro" id="IPR023214">
    <property type="entry name" value="HAD_sf"/>
</dbReference>
<dbReference type="Gene3D" id="1.10.150.240">
    <property type="entry name" value="Putative phosphatase, domain 2"/>
    <property type="match status" value="1"/>
</dbReference>
<dbReference type="InterPro" id="IPR052898">
    <property type="entry name" value="ACAD10-like"/>
</dbReference>
<dbReference type="RefSeq" id="WP_057845971.1">
    <property type="nucleotide sequence ID" value="NZ_LLYA01000173.1"/>
</dbReference>
<dbReference type="PANTHER" id="PTHR47829:SF1">
    <property type="entry name" value="HAD FAMILY PHOSPHATASE"/>
    <property type="match status" value="1"/>
</dbReference>
<dbReference type="PRINTS" id="PR00413">
    <property type="entry name" value="HADHALOGNASE"/>
</dbReference>
<gene>
    <name evidence="1" type="ORF">CQ13_31335</name>
</gene>
<accession>A0A0R3MSC4</accession>
<protein>
    <submittedName>
        <fullName evidence="1">HAD family hydrolase</fullName>
    </submittedName>
</protein>
<proteinExistence type="predicted"/>
<organism evidence="1 2">
    <name type="scientific">Bradyrhizobium retamae</name>
    <dbReference type="NCBI Taxonomy" id="1300035"/>
    <lineage>
        <taxon>Bacteria</taxon>
        <taxon>Pseudomonadati</taxon>
        <taxon>Pseudomonadota</taxon>
        <taxon>Alphaproteobacteria</taxon>
        <taxon>Hyphomicrobiales</taxon>
        <taxon>Nitrobacteraceae</taxon>
        <taxon>Bradyrhizobium</taxon>
    </lineage>
</organism>
<keyword evidence="1" id="KW-0378">Hydrolase</keyword>
<dbReference type="Pfam" id="PF00702">
    <property type="entry name" value="Hydrolase"/>
    <property type="match status" value="1"/>
</dbReference>
<dbReference type="SUPFAM" id="SSF56784">
    <property type="entry name" value="HAD-like"/>
    <property type="match status" value="1"/>
</dbReference>
<dbReference type="GO" id="GO:0016787">
    <property type="term" value="F:hydrolase activity"/>
    <property type="evidence" value="ECO:0007669"/>
    <property type="project" value="UniProtKB-KW"/>
</dbReference>
<dbReference type="Gene3D" id="3.40.50.1000">
    <property type="entry name" value="HAD superfamily/HAD-like"/>
    <property type="match status" value="1"/>
</dbReference>
<evidence type="ECO:0000313" key="2">
    <source>
        <dbReference type="Proteomes" id="UP000052023"/>
    </source>
</evidence>
<dbReference type="InterPro" id="IPR023198">
    <property type="entry name" value="PGP-like_dom2"/>
</dbReference>
<sequence length="221" mass="24540">MSSQRAKALVLDFGGVISKTLFETHGLTEAALGLAPDTLGWRGPFGIETDPLWASMQRGEITERDYWITRSREVGRLVGEDWNDMETFVKRARGADPKAVIRPEADRAVKMVADAGFKLAILSNELDLFYGTEFRGRLPLLAYFEAIVDATYTKILKPDPRAYQMVLDALSLDAGVCVFVDDQHRNIDGARACGLHTVLFDVRDPHSGYAAALRPFGLEFT</sequence>
<dbReference type="EMBL" id="LLYA01000173">
    <property type="protein sequence ID" value="KRR21055.1"/>
    <property type="molecule type" value="Genomic_DNA"/>
</dbReference>
<comment type="caution">
    <text evidence="1">The sequence shown here is derived from an EMBL/GenBank/DDBJ whole genome shotgun (WGS) entry which is preliminary data.</text>
</comment>
<dbReference type="SFLD" id="SFLDS00003">
    <property type="entry name" value="Haloacid_Dehalogenase"/>
    <property type="match status" value="1"/>
</dbReference>
<evidence type="ECO:0000313" key="1">
    <source>
        <dbReference type="EMBL" id="KRR21055.1"/>
    </source>
</evidence>
<dbReference type="InterPro" id="IPR006439">
    <property type="entry name" value="HAD-SF_hydro_IA"/>
</dbReference>
<dbReference type="SFLD" id="SFLDG01129">
    <property type="entry name" value="C1.5:_HAD__Beta-PGM__Phosphata"/>
    <property type="match status" value="1"/>
</dbReference>
<dbReference type="AlphaFoldDB" id="A0A0R3MSC4"/>
<dbReference type="NCBIfam" id="TIGR01509">
    <property type="entry name" value="HAD-SF-IA-v3"/>
    <property type="match status" value="1"/>
</dbReference>
<keyword evidence="2" id="KW-1185">Reference proteome</keyword>
<dbReference type="OrthoDB" id="9807742at2"/>
<dbReference type="InterPro" id="IPR036412">
    <property type="entry name" value="HAD-like_sf"/>
</dbReference>
<dbReference type="Proteomes" id="UP000052023">
    <property type="component" value="Unassembled WGS sequence"/>
</dbReference>
<name>A0A0R3MSC4_9BRAD</name>